<gene>
    <name evidence="1" type="ORF">KL86APRO_12207</name>
</gene>
<dbReference type="EMBL" id="FLUO01000001">
    <property type="protein sequence ID" value="SBW07151.1"/>
    <property type="molecule type" value="Genomic_DNA"/>
</dbReference>
<dbReference type="GO" id="GO:0009399">
    <property type="term" value="P:nitrogen fixation"/>
    <property type="evidence" value="ECO:0007669"/>
    <property type="project" value="InterPro"/>
</dbReference>
<sequence>MPNPAPYRRFAAAVAAGRAATGTPVADRAWADLRACLRSWGAAPPAASLLASLWLGRSILPPRIGLRAWGFRAFVRAEAPGWPNGKPLPQPLFLGPPCRLGERAAAAEIADLERLLRSGRRDANPLGRARCTVLALGCMGYGHMWRDMGLASRAELRALLAAASPRVAVRNTRDMRWKKFLYRELCKSEAGYVCRAPSCDRCVGYAECFGAET</sequence>
<dbReference type="InterPro" id="IPR006975">
    <property type="entry name" value="NifQ"/>
</dbReference>
<dbReference type="AlphaFoldDB" id="A0A212K612"/>
<protein>
    <submittedName>
        <fullName evidence="1">NifQ family protein (Modular protein)</fullName>
    </submittedName>
</protein>
<organism evidence="1">
    <name type="scientific">uncultured Alphaproteobacteria bacterium</name>
    <dbReference type="NCBI Taxonomy" id="91750"/>
    <lineage>
        <taxon>Bacteria</taxon>
        <taxon>Pseudomonadati</taxon>
        <taxon>Pseudomonadota</taxon>
        <taxon>Alphaproteobacteria</taxon>
        <taxon>environmental samples</taxon>
    </lineage>
</organism>
<proteinExistence type="predicted"/>
<accession>A0A212K612</accession>
<evidence type="ECO:0000313" key="1">
    <source>
        <dbReference type="EMBL" id="SBW07151.1"/>
    </source>
</evidence>
<name>A0A212K612_9PROT</name>
<dbReference type="Pfam" id="PF04891">
    <property type="entry name" value="NifQ"/>
    <property type="match status" value="1"/>
</dbReference>
<reference evidence="1" key="1">
    <citation type="submission" date="2016-04" db="EMBL/GenBank/DDBJ databases">
        <authorList>
            <person name="Evans L.H."/>
            <person name="Alamgir A."/>
            <person name="Owens N."/>
            <person name="Weber N.D."/>
            <person name="Virtaneva K."/>
            <person name="Barbian K."/>
            <person name="Babar A."/>
            <person name="Rosenke K."/>
        </authorList>
    </citation>
    <scope>NUCLEOTIDE SEQUENCE</scope>
    <source>
        <strain evidence="1">86</strain>
    </source>
</reference>
<dbReference type="GO" id="GO:0030151">
    <property type="term" value="F:molybdenum ion binding"/>
    <property type="evidence" value="ECO:0007669"/>
    <property type="project" value="InterPro"/>
</dbReference>